<dbReference type="GO" id="GO:0016114">
    <property type="term" value="P:terpenoid biosynthetic process"/>
    <property type="evidence" value="ECO:0007669"/>
    <property type="project" value="UniProtKB-ARBA"/>
</dbReference>
<dbReference type="SFLD" id="SFLDS00005">
    <property type="entry name" value="Isoprenoid_Synthase_Type_I"/>
    <property type="match status" value="1"/>
</dbReference>
<dbReference type="InterPro" id="IPR000092">
    <property type="entry name" value="Polyprenyl_synt"/>
</dbReference>
<evidence type="ECO:0000256" key="9">
    <source>
        <dbReference type="ARBA" id="ARBA00032380"/>
    </source>
</evidence>
<keyword evidence="6" id="KW-0479">Metal-binding</keyword>
<dbReference type="NCBIfam" id="NF045485">
    <property type="entry name" value="FPPsyn"/>
    <property type="match status" value="1"/>
</dbReference>
<gene>
    <name evidence="13" type="ORF">HCN83_08535</name>
</gene>
<evidence type="ECO:0000256" key="4">
    <source>
        <dbReference type="ARBA" id="ARBA00015100"/>
    </source>
</evidence>
<evidence type="ECO:0000256" key="11">
    <source>
        <dbReference type="ARBA" id="ARBA00049399"/>
    </source>
</evidence>
<dbReference type="Gene3D" id="1.10.600.10">
    <property type="entry name" value="Farnesyl Diphosphate Synthase"/>
    <property type="match status" value="1"/>
</dbReference>
<evidence type="ECO:0000256" key="6">
    <source>
        <dbReference type="ARBA" id="ARBA00022723"/>
    </source>
</evidence>
<proteinExistence type="inferred from homology"/>
<dbReference type="GO" id="GO:0005737">
    <property type="term" value="C:cytoplasm"/>
    <property type="evidence" value="ECO:0007669"/>
    <property type="project" value="UniProtKB-ARBA"/>
</dbReference>
<evidence type="ECO:0000256" key="3">
    <source>
        <dbReference type="ARBA" id="ARBA00012439"/>
    </source>
</evidence>
<comment type="similarity">
    <text evidence="2 12">Belongs to the FPP/GGPP synthase family.</text>
</comment>
<evidence type="ECO:0000256" key="8">
    <source>
        <dbReference type="ARBA" id="ARBA00023229"/>
    </source>
</evidence>
<evidence type="ECO:0000256" key="5">
    <source>
        <dbReference type="ARBA" id="ARBA00022679"/>
    </source>
</evidence>
<accession>A0A969PNU3</accession>
<dbReference type="InterPro" id="IPR053378">
    <property type="entry name" value="Prenyl_diphosphate_synthase"/>
</dbReference>
<dbReference type="EC" id="2.5.1.10" evidence="3"/>
<evidence type="ECO:0000313" key="14">
    <source>
        <dbReference type="Proteomes" id="UP000752012"/>
    </source>
</evidence>
<evidence type="ECO:0000256" key="7">
    <source>
        <dbReference type="ARBA" id="ARBA00022842"/>
    </source>
</evidence>
<reference evidence="13 14" key="1">
    <citation type="submission" date="2020-03" db="EMBL/GenBank/DDBJ databases">
        <title>Assessment of the enzymatic potential of alkaline-tolerant lipase obtained from Bacillus luteus H11 (technogenic soil) for the bioremediation of saline soils contaminated with petroleum substances.</title>
        <authorList>
            <person name="Kalwasinska A."/>
        </authorList>
    </citation>
    <scope>NUCLEOTIDE SEQUENCE [LARGE SCALE GENOMIC DNA]</scope>
    <source>
        <strain evidence="13 14">H11</strain>
    </source>
</reference>
<evidence type="ECO:0000256" key="2">
    <source>
        <dbReference type="ARBA" id="ARBA00006706"/>
    </source>
</evidence>
<dbReference type="Proteomes" id="UP000752012">
    <property type="component" value="Unassembled WGS sequence"/>
</dbReference>
<evidence type="ECO:0000256" key="1">
    <source>
        <dbReference type="ARBA" id="ARBA00001946"/>
    </source>
</evidence>
<comment type="cofactor">
    <cofactor evidence="1">
        <name>Mg(2+)</name>
        <dbReference type="ChEBI" id="CHEBI:18420"/>
    </cofactor>
</comment>
<dbReference type="InterPro" id="IPR008949">
    <property type="entry name" value="Isoprenoid_synthase_dom_sf"/>
</dbReference>
<dbReference type="Pfam" id="PF00348">
    <property type="entry name" value="polyprenyl_synt"/>
    <property type="match status" value="1"/>
</dbReference>
<keyword evidence="5 12" id="KW-0808">Transferase</keyword>
<dbReference type="GO" id="GO:0004337">
    <property type="term" value="F:(2E,6E)-farnesyl diphosphate synthase activity"/>
    <property type="evidence" value="ECO:0007669"/>
    <property type="project" value="UniProtKB-EC"/>
</dbReference>
<keyword evidence="14" id="KW-1185">Reference proteome</keyword>
<sequence>MAPYQSFRRRNYSVQLKTFMSVYKDRVEELFPSVINSSEMPRKLKESMLYSLEAGGKRVRPLLVYAVLDTYGISAEKADKTACAIEFIHTYSLIHDDLPAMDDDDIRRGRPTNHRVYGEACAVLAGDALLTQSFQLIAGDKLLSADKKVDIIAAVSEASGAPGMVGGQLDDMEAEGREVDVEELEYIHARKTGALLSVALQAGAVIAGAPEEEQRALEAFGKHIGLSFQIKDDLLDVEGEESEIGKPVGSDESNDKNTYVRLLGADGAREKLDYHTSMALAELERVSGNTEVLKELTAYISERTK</sequence>
<dbReference type="GO" id="GO:0046872">
    <property type="term" value="F:metal ion binding"/>
    <property type="evidence" value="ECO:0007669"/>
    <property type="project" value="UniProtKB-KW"/>
</dbReference>
<dbReference type="EMBL" id="JAATHJ010000010">
    <property type="protein sequence ID" value="NJP37631.1"/>
    <property type="molecule type" value="Genomic_DNA"/>
</dbReference>
<dbReference type="InterPro" id="IPR033749">
    <property type="entry name" value="Polyprenyl_synt_CS"/>
</dbReference>
<evidence type="ECO:0000313" key="13">
    <source>
        <dbReference type="EMBL" id="NJP37631.1"/>
    </source>
</evidence>
<protein>
    <recommendedName>
        <fullName evidence="4">Farnesyl diphosphate synthase</fullName>
        <ecNumber evidence="3">2.5.1.10</ecNumber>
    </recommendedName>
    <alternativeName>
        <fullName evidence="10">(2E,6E)-farnesyl diphosphate synthase</fullName>
    </alternativeName>
    <alternativeName>
        <fullName evidence="9">Geranyltranstransferase</fullName>
    </alternativeName>
</protein>
<evidence type="ECO:0000256" key="10">
    <source>
        <dbReference type="ARBA" id="ARBA00032873"/>
    </source>
</evidence>
<dbReference type="AlphaFoldDB" id="A0A969PNU3"/>
<keyword evidence="8" id="KW-0414">Isoprene biosynthesis</keyword>
<dbReference type="PROSITE" id="PS00723">
    <property type="entry name" value="POLYPRENYL_SYNTHASE_1"/>
    <property type="match status" value="1"/>
</dbReference>
<dbReference type="PANTHER" id="PTHR43281:SF1">
    <property type="entry name" value="FARNESYL DIPHOSPHATE SYNTHASE"/>
    <property type="match status" value="1"/>
</dbReference>
<dbReference type="FunFam" id="1.10.600.10:FF:000001">
    <property type="entry name" value="Geranylgeranyl diphosphate synthase"/>
    <property type="match status" value="1"/>
</dbReference>
<organism evidence="13 14">
    <name type="scientific">Alkalicoccus luteus</name>
    <dbReference type="NCBI Taxonomy" id="1237094"/>
    <lineage>
        <taxon>Bacteria</taxon>
        <taxon>Bacillati</taxon>
        <taxon>Bacillota</taxon>
        <taxon>Bacilli</taxon>
        <taxon>Bacillales</taxon>
        <taxon>Bacillaceae</taxon>
        <taxon>Alkalicoccus</taxon>
    </lineage>
</organism>
<comment type="catalytic activity">
    <reaction evidence="11">
        <text>isopentenyl diphosphate + (2E)-geranyl diphosphate = (2E,6E)-farnesyl diphosphate + diphosphate</text>
        <dbReference type="Rhea" id="RHEA:19361"/>
        <dbReference type="ChEBI" id="CHEBI:33019"/>
        <dbReference type="ChEBI" id="CHEBI:58057"/>
        <dbReference type="ChEBI" id="CHEBI:128769"/>
        <dbReference type="ChEBI" id="CHEBI:175763"/>
        <dbReference type="EC" id="2.5.1.10"/>
    </reaction>
</comment>
<name>A0A969PNU3_9BACI</name>
<dbReference type="CDD" id="cd00685">
    <property type="entry name" value="Trans_IPPS_HT"/>
    <property type="match status" value="1"/>
</dbReference>
<comment type="caution">
    <text evidence="13">The sequence shown here is derived from an EMBL/GenBank/DDBJ whole genome shotgun (WGS) entry which is preliminary data.</text>
</comment>
<dbReference type="SFLD" id="SFLDG01017">
    <property type="entry name" value="Polyprenyl_Transferase_Like"/>
    <property type="match status" value="1"/>
</dbReference>
<dbReference type="PANTHER" id="PTHR43281">
    <property type="entry name" value="FARNESYL DIPHOSPHATE SYNTHASE"/>
    <property type="match status" value="1"/>
</dbReference>
<keyword evidence="7" id="KW-0460">Magnesium</keyword>
<dbReference type="PROSITE" id="PS00444">
    <property type="entry name" value="POLYPRENYL_SYNTHASE_2"/>
    <property type="match status" value="1"/>
</dbReference>
<dbReference type="SUPFAM" id="SSF48576">
    <property type="entry name" value="Terpenoid synthases"/>
    <property type="match status" value="1"/>
</dbReference>
<evidence type="ECO:0000256" key="12">
    <source>
        <dbReference type="RuleBase" id="RU004466"/>
    </source>
</evidence>